<feature type="transmembrane region" description="Helical" evidence="2">
    <location>
        <begin position="180"/>
        <end position="199"/>
    </location>
</feature>
<comment type="caution">
    <text evidence="3">The sequence shown here is derived from an EMBL/GenBank/DDBJ whole genome shotgun (WGS) entry which is preliminary data.</text>
</comment>
<evidence type="ECO:0000256" key="2">
    <source>
        <dbReference type="SAM" id="Phobius"/>
    </source>
</evidence>
<evidence type="ECO:0008006" key="5">
    <source>
        <dbReference type="Google" id="ProtNLM"/>
    </source>
</evidence>
<evidence type="ECO:0000256" key="1">
    <source>
        <dbReference type="SAM" id="Coils"/>
    </source>
</evidence>
<name>A0AAW1U2T0_9CUCU</name>
<sequence>MRLSRVLMQNRITFADVLRSNFRKAIQDPRYTKAIDNLSAKIDSTKVKDSVYKNLISLNQWYTKVLGLDEVKHFQDKVVLLQEKLLVTQDKRREIGLQLNEIRKKSYQLQDEITSIKRQEEPDRYFKLMKEETELLKLEHEVNLSFQEYDKAERDLFTAYSNAVRDSHEKYRSQMDYTKYFGIILSITGSFLAFAYTTLRKHDLKMFIEKKIENLHTFVDPKVINDLSHQQKQISTKLTSLEEENKKIITSLNSMKFIQHESMQNESDNKEVAFVVQKNGVNLDDDNKTKLIIGFSFCLIFIGYVLGKIDR</sequence>
<reference evidence="3 4" key="1">
    <citation type="submission" date="2023-03" db="EMBL/GenBank/DDBJ databases">
        <title>Genome insight into feeding habits of ladybird beetles.</title>
        <authorList>
            <person name="Li H.-S."/>
            <person name="Huang Y.-H."/>
            <person name="Pang H."/>
        </authorList>
    </citation>
    <scope>NUCLEOTIDE SEQUENCE [LARGE SCALE GENOMIC DNA]</scope>
    <source>
        <strain evidence="3">SYSU_2023b</strain>
        <tissue evidence="3">Whole body</tissue>
    </source>
</reference>
<accession>A0AAW1U2T0</accession>
<dbReference type="EMBL" id="JARQZJ010000031">
    <property type="protein sequence ID" value="KAK9874231.1"/>
    <property type="molecule type" value="Genomic_DNA"/>
</dbReference>
<keyword evidence="2" id="KW-1133">Transmembrane helix</keyword>
<feature type="transmembrane region" description="Helical" evidence="2">
    <location>
        <begin position="291"/>
        <end position="307"/>
    </location>
</feature>
<evidence type="ECO:0000313" key="3">
    <source>
        <dbReference type="EMBL" id="KAK9874231.1"/>
    </source>
</evidence>
<gene>
    <name evidence="3" type="ORF">WA026_002583</name>
</gene>
<feature type="coiled-coil region" evidence="1">
    <location>
        <begin position="99"/>
        <end position="155"/>
    </location>
</feature>
<proteinExistence type="predicted"/>
<dbReference type="PANTHER" id="PTHR28624:SF1">
    <property type="entry name" value="MITOCHONDRIAL POTASSIUM CHANNEL"/>
    <property type="match status" value="1"/>
</dbReference>
<keyword evidence="2" id="KW-0812">Transmembrane</keyword>
<keyword evidence="1" id="KW-0175">Coiled coil</keyword>
<dbReference type="AlphaFoldDB" id="A0AAW1U2T0"/>
<dbReference type="InterPro" id="IPR037660">
    <property type="entry name" value="CCDC51"/>
</dbReference>
<organism evidence="3 4">
    <name type="scientific">Henosepilachna vigintioctopunctata</name>
    <dbReference type="NCBI Taxonomy" id="420089"/>
    <lineage>
        <taxon>Eukaryota</taxon>
        <taxon>Metazoa</taxon>
        <taxon>Ecdysozoa</taxon>
        <taxon>Arthropoda</taxon>
        <taxon>Hexapoda</taxon>
        <taxon>Insecta</taxon>
        <taxon>Pterygota</taxon>
        <taxon>Neoptera</taxon>
        <taxon>Endopterygota</taxon>
        <taxon>Coleoptera</taxon>
        <taxon>Polyphaga</taxon>
        <taxon>Cucujiformia</taxon>
        <taxon>Coccinelloidea</taxon>
        <taxon>Coccinellidae</taxon>
        <taxon>Epilachninae</taxon>
        <taxon>Epilachnini</taxon>
        <taxon>Henosepilachna</taxon>
    </lineage>
</organism>
<evidence type="ECO:0000313" key="4">
    <source>
        <dbReference type="Proteomes" id="UP001431783"/>
    </source>
</evidence>
<dbReference type="Proteomes" id="UP001431783">
    <property type="component" value="Unassembled WGS sequence"/>
</dbReference>
<dbReference type="PANTHER" id="PTHR28624">
    <property type="entry name" value="COILED-COIL DOMAIN-CONTAINING PROTEIN 51"/>
    <property type="match status" value="1"/>
</dbReference>
<keyword evidence="2" id="KW-0472">Membrane</keyword>
<keyword evidence="4" id="KW-1185">Reference proteome</keyword>
<protein>
    <recommendedName>
        <fullName evidence="5">Sensitive to high expression protein 9, mitochondrial</fullName>
    </recommendedName>
</protein>